<evidence type="ECO:0000313" key="1">
    <source>
        <dbReference type="EMBL" id="KZS21966.1"/>
    </source>
</evidence>
<evidence type="ECO:0000313" key="2">
    <source>
        <dbReference type="Proteomes" id="UP000076858"/>
    </source>
</evidence>
<reference evidence="1 2" key="1">
    <citation type="submission" date="2016-03" db="EMBL/GenBank/DDBJ databases">
        <title>EvidentialGene: Evidence-directed Construction of Genes on Genomes.</title>
        <authorList>
            <person name="Gilbert D.G."/>
            <person name="Choi J.-H."/>
            <person name="Mockaitis K."/>
            <person name="Colbourne J."/>
            <person name="Pfrender M."/>
        </authorList>
    </citation>
    <scope>NUCLEOTIDE SEQUENCE [LARGE SCALE GENOMIC DNA]</scope>
    <source>
        <strain evidence="1 2">Xinb3</strain>
        <tissue evidence="1">Complete organism</tissue>
    </source>
</reference>
<dbReference type="EMBL" id="LRGB01000007">
    <property type="protein sequence ID" value="KZS21966.1"/>
    <property type="molecule type" value="Genomic_DNA"/>
</dbReference>
<dbReference type="Proteomes" id="UP000076858">
    <property type="component" value="Unassembled WGS sequence"/>
</dbReference>
<name>A0A162T757_9CRUS</name>
<protein>
    <submittedName>
        <fullName evidence="1">Uncharacterized protein</fullName>
    </submittedName>
</protein>
<comment type="caution">
    <text evidence="1">The sequence shown here is derived from an EMBL/GenBank/DDBJ whole genome shotgun (WGS) entry which is preliminary data.</text>
</comment>
<gene>
    <name evidence="1" type="ORF">APZ42_011112</name>
</gene>
<sequence>MNSDDDQSRRKNKVVADLLFQHHAVFLVSLQLTDLLSPNKVARDTGTEWDIYTYTSGVSVCVCVYVWP</sequence>
<keyword evidence="2" id="KW-1185">Reference proteome</keyword>
<organism evidence="1 2">
    <name type="scientific">Daphnia magna</name>
    <dbReference type="NCBI Taxonomy" id="35525"/>
    <lineage>
        <taxon>Eukaryota</taxon>
        <taxon>Metazoa</taxon>
        <taxon>Ecdysozoa</taxon>
        <taxon>Arthropoda</taxon>
        <taxon>Crustacea</taxon>
        <taxon>Branchiopoda</taxon>
        <taxon>Diplostraca</taxon>
        <taxon>Cladocera</taxon>
        <taxon>Anomopoda</taxon>
        <taxon>Daphniidae</taxon>
        <taxon>Daphnia</taxon>
    </lineage>
</organism>
<dbReference type="AlphaFoldDB" id="A0A162T757"/>
<accession>A0A162T757</accession>
<proteinExistence type="predicted"/>